<dbReference type="InParanoid" id="Q0V485"/>
<sequence length="32" mass="3453">MSCKFFDGYATCLSSALSYEAKNGTPMLSIIC</sequence>
<name>Q0V485_PHANO</name>
<dbReference type="GeneID" id="5968678"/>
<accession>Q0V485</accession>
<dbReference type="AlphaFoldDB" id="Q0V485"/>
<evidence type="ECO:0000313" key="2">
    <source>
        <dbReference type="Proteomes" id="UP000001055"/>
    </source>
</evidence>
<reference evidence="2" key="1">
    <citation type="journal article" date="2007" name="Plant Cell">
        <title>Dothideomycete-plant interactions illuminated by genome sequencing and EST analysis of the wheat pathogen Stagonospora nodorum.</title>
        <authorList>
            <person name="Hane J.K."/>
            <person name="Lowe R.G."/>
            <person name="Solomon P.S."/>
            <person name="Tan K.C."/>
            <person name="Schoch C.L."/>
            <person name="Spatafora J.W."/>
            <person name="Crous P.W."/>
            <person name="Kodira C."/>
            <person name="Birren B.W."/>
            <person name="Galagan J.E."/>
            <person name="Torriani S.F."/>
            <person name="McDonald B.A."/>
            <person name="Oliver R.P."/>
        </authorList>
    </citation>
    <scope>NUCLEOTIDE SEQUENCE [LARGE SCALE GENOMIC DNA]</scope>
    <source>
        <strain evidence="2">SN15 / ATCC MYA-4574 / FGSC 10173</strain>
    </source>
</reference>
<protein>
    <submittedName>
        <fullName evidence="1">Uncharacterized protein</fullName>
    </submittedName>
</protein>
<dbReference type="EMBL" id="CH445326">
    <property type="protein sequence ID" value="EAT90828.1"/>
    <property type="molecule type" value="Genomic_DNA"/>
</dbReference>
<dbReference type="RefSeq" id="XP_001791833.1">
    <property type="nucleotide sequence ID" value="XM_001791781.1"/>
</dbReference>
<dbReference type="Proteomes" id="UP000001055">
    <property type="component" value="Unassembled WGS sequence"/>
</dbReference>
<dbReference type="KEGG" id="pno:SNOG_01179"/>
<gene>
    <name evidence="1" type="ORF">SNOG_01179</name>
</gene>
<proteinExistence type="predicted"/>
<evidence type="ECO:0000313" key="1">
    <source>
        <dbReference type="EMBL" id="EAT90828.1"/>
    </source>
</evidence>
<dbReference type="HOGENOM" id="CLU_3392492_0_0_1"/>
<organism evidence="1 2">
    <name type="scientific">Phaeosphaeria nodorum (strain SN15 / ATCC MYA-4574 / FGSC 10173)</name>
    <name type="common">Glume blotch fungus</name>
    <name type="synonym">Parastagonospora nodorum</name>
    <dbReference type="NCBI Taxonomy" id="321614"/>
    <lineage>
        <taxon>Eukaryota</taxon>
        <taxon>Fungi</taxon>
        <taxon>Dikarya</taxon>
        <taxon>Ascomycota</taxon>
        <taxon>Pezizomycotina</taxon>
        <taxon>Dothideomycetes</taxon>
        <taxon>Pleosporomycetidae</taxon>
        <taxon>Pleosporales</taxon>
        <taxon>Pleosporineae</taxon>
        <taxon>Phaeosphaeriaceae</taxon>
        <taxon>Parastagonospora</taxon>
    </lineage>
</organism>